<keyword evidence="4" id="KW-1185">Reference proteome</keyword>
<dbReference type="Pfam" id="PF02585">
    <property type="entry name" value="PIG-L"/>
    <property type="match status" value="1"/>
</dbReference>
<dbReference type="SUPFAM" id="SSF102588">
    <property type="entry name" value="LmbE-like"/>
    <property type="match status" value="1"/>
</dbReference>
<dbReference type="EMBL" id="JARKIF010000004">
    <property type="protein sequence ID" value="KAJ7641302.1"/>
    <property type="molecule type" value="Genomic_DNA"/>
</dbReference>
<comment type="similarity">
    <text evidence="1">Belongs to the PIGL family.</text>
</comment>
<dbReference type="Gene3D" id="3.40.50.10320">
    <property type="entry name" value="LmbE-like"/>
    <property type="match status" value="1"/>
</dbReference>
<organism evidence="3 4">
    <name type="scientific">Roridomyces roridus</name>
    <dbReference type="NCBI Taxonomy" id="1738132"/>
    <lineage>
        <taxon>Eukaryota</taxon>
        <taxon>Fungi</taxon>
        <taxon>Dikarya</taxon>
        <taxon>Basidiomycota</taxon>
        <taxon>Agaricomycotina</taxon>
        <taxon>Agaricomycetes</taxon>
        <taxon>Agaricomycetidae</taxon>
        <taxon>Agaricales</taxon>
        <taxon>Marasmiineae</taxon>
        <taxon>Mycenaceae</taxon>
        <taxon>Roridomyces</taxon>
    </lineage>
</organism>
<dbReference type="PANTHER" id="PTHR12993">
    <property type="entry name" value="N-ACETYLGLUCOSAMINYL-PHOSPHATIDYLINOSITOL DE-N-ACETYLASE-RELATED"/>
    <property type="match status" value="1"/>
</dbReference>
<dbReference type="PANTHER" id="PTHR12993:SF11">
    <property type="entry name" value="N-ACETYLGLUCOSAMINYL-PHOSPHATIDYLINOSITOL DE-N-ACETYLASE"/>
    <property type="match status" value="1"/>
</dbReference>
<protein>
    <recommendedName>
        <fullName evidence="2">N-acetylglucosaminylphosphatidylinositol deacetylase</fullName>
        <ecNumber evidence="2">3.5.1.89</ecNumber>
    </recommendedName>
</protein>
<evidence type="ECO:0000256" key="2">
    <source>
        <dbReference type="ARBA" id="ARBA00012176"/>
    </source>
</evidence>
<dbReference type="Proteomes" id="UP001221142">
    <property type="component" value="Unassembled WGS sequence"/>
</dbReference>
<sequence>MQIRWTRGASCALVFLPLLFGLFLRRRTNHGHFHVLGGKTLLLTAHPDDETFFFSPTLSALSQVDSDVFVVSLSTGNAKGLGDVRRVEFTRALGVFGVGEERSVVLNHPGLQDNKTASWDPTLIAQVLYPFVVENNISTILTFDSLGITHHPNHRSTFAGASQLVSNSAWQQRLPPRLFTLRSQPETRHIGPLAAFLPPSTVHFTASLPDYITALHAMCQHKSQLRFVSLPFAKGLLSRYLWVNEWVQIVDWSE</sequence>
<proteinExistence type="inferred from homology"/>
<dbReference type="EC" id="3.5.1.89" evidence="2"/>
<reference evidence="3" key="1">
    <citation type="submission" date="2023-03" db="EMBL/GenBank/DDBJ databases">
        <title>Massive genome expansion in bonnet fungi (Mycena s.s.) driven by repeated elements and novel gene families across ecological guilds.</title>
        <authorList>
            <consortium name="Lawrence Berkeley National Laboratory"/>
            <person name="Harder C.B."/>
            <person name="Miyauchi S."/>
            <person name="Viragh M."/>
            <person name="Kuo A."/>
            <person name="Thoen E."/>
            <person name="Andreopoulos B."/>
            <person name="Lu D."/>
            <person name="Skrede I."/>
            <person name="Drula E."/>
            <person name="Henrissat B."/>
            <person name="Morin E."/>
            <person name="Kohler A."/>
            <person name="Barry K."/>
            <person name="LaButti K."/>
            <person name="Morin E."/>
            <person name="Salamov A."/>
            <person name="Lipzen A."/>
            <person name="Mereny Z."/>
            <person name="Hegedus B."/>
            <person name="Baldrian P."/>
            <person name="Stursova M."/>
            <person name="Weitz H."/>
            <person name="Taylor A."/>
            <person name="Grigoriev I.V."/>
            <person name="Nagy L.G."/>
            <person name="Martin F."/>
            <person name="Kauserud H."/>
        </authorList>
    </citation>
    <scope>NUCLEOTIDE SEQUENCE</scope>
    <source>
        <strain evidence="3">9284</strain>
    </source>
</reference>
<dbReference type="GO" id="GO:0005783">
    <property type="term" value="C:endoplasmic reticulum"/>
    <property type="evidence" value="ECO:0007669"/>
    <property type="project" value="TreeGrafter"/>
</dbReference>
<gene>
    <name evidence="3" type="ORF">FB45DRAFT_354710</name>
</gene>
<dbReference type="AlphaFoldDB" id="A0AAD7C7L7"/>
<evidence type="ECO:0000256" key="1">
    <source>
        <dbReference type="ARBA" id="ARBA00006066"/>
    </source>
</evidence>
<name>A0AAD7C7L7_9AGAR</name>
<evidence type="ECO:0000313" key="3">
    <source>
        <dbReference type="EMBL" id="KAJ7641302.1"/>
    </source>
</evidence>
<accession>A0AAD7C7L7</accession>
<dbReference type="InterPro" id="IPR024078">
    <property type="entry name" value="LmbE-like_dom_sf"/>
</dbReference>
<evidence type="ECO:0000313" key="4">
    <source>
        <dbReference type="Proteomes" id="UP001221142"/>
    </source>
</evidence>
<dbReference type="GO" id="GO:0000225">
    <property type="term" value="F:N-acetylglucosaminylphosphatidylinositol deacetylase activity"/>
    <property type="evidence" value="ECO:0007669"/>
    <property type="project" value="UniProtKB-EC"/>
</dbReference>
<dbReference type="InterPro" id="IPR003737">
    <property type="entry name" value="GlcNAc_PI_deacetylase-related"/>
</dbReference>
<comment type="caution">
    <text evidence="3">The sequence shown here is derived from an EMBL/GenBank/DDBJ whole genome shotgun (WGS) entry which is preliminary data.</text>
</comment>